<dbReference type="GO" id="GO:0042910">
    <property type="term" value="F:xenobiotic transmembrane transporter activity"/>
    <property type="evidence" value="ECO:0007669"/>
    <property type="project" value="InterPro"/>
</dbReference>
<evidence type="ECO:0000256" key="6">
    <source>
        <dbReference type="SAM" id="Phobius"/>
    </source>
</evidence>
<comment type="caution">
    <text evidence="7">The sequence shown here is derived from an EMBL/GenBank/DDBJ whole genome shotgun (WGS) entry which is preliminary data.</text>
</comment>
<sequence>MTSVAGPHGASPEITHRRMLALAVPMTLANVTTPLLGLVGTAAVGRLGDAALLGALALGAVIFDTLFWTFGALRMATAGLTAQATGAGDRREVDRTLARALAVALGVGLAMVALQGPLAAAAFRLFGASPAVNAALSGYFAVRIWCAPFTLANYAILGSTLGRGRTDLGLGLQVAINVVNVVLTLLLVLGLGTGVAGAALATVLAEMAGTALGLVVLRRLGARPWRVPAAEIVERAGLTRMLAVNGDVMVRTLALITALALFSGLGARAGDVTLAANAVLQNLFLVGSFFLDGFATAAEVLCGQALGARDEGAFRGAVRLSLGWCLGFALAVSALFLAVGGPFVDAVTTAPEVRAFARDYLAYAALTPLAAAAAFAFDGVYVGATWTRAMRNLMLAALAVDAAMLALTRDLGNAGLWLSMLAFLAARGLGQALLYPRLAAGAFPPVREPVLTGATR</sequence>
<evidence type="ECO:0000313" key="7">
    <source>
        <dbReference type="EMBL" id="OAS21791.1"/>
    </source>
</evidence>
<keyword evidence="5 6" id="KW-0472">Membrane</keyword>
<dbReference type="Pfam" id="PF01554">
    <property type="entry name" value="MatE"/>
    <property type="match status" value="2"/>
</dbReference>
<feature type="transmembrane region" description="Helical" evidence="6">
    <location>
        <begin position="248"/>
        <end position="267"/>
    </location>
</feature>
<dbReference type="GO" id="GO:0005886">
    <property type="term" value="C:plasma membrane"/>
    <property type="evidence" value="ECO:0007669"/>
    <property type="project" value="TreeGrafter"/>
</dbReference>
<accession>A0A179S879</accession>
<comment type="subcellular location">
    <subcellularLocation>
        <location evidence="1">Membrane</location>
        <topology evidence="1">Multi-pass membrane protein</topology>
    </subcellularLocation>
</comment>
<feature type="transmembrane region" description="Helical" evidence="6">
    <location>
        <begin position="195"/>
        <end position="217"/>
    </location>
</feature>
<evidence type="ECO:0000256" key="5">
    <source>
        <dbReference type="ARBA" id="ARBA00023136"/>
    </source>
</evidence>
<name>A0A179S879_9HYPH</name>
<organism evidence="7 8">
    <name type="scientific">Methylobacterium platani</name>
    <dbReference type="NCBI Taxonomy" id="427683"/>
    <lineage>
        <taxon>Bacteria</taxon>
        <taxon>Pseudomonadati</taxon>
        <taxon>Pseudomonadota</taxon>
        <taxon>Alphaproteobacteria</taxon>
        <taxon>Hyphomicrobiales</taxon>
        <taxon>Methylobacteriaceae</taxon>
        <taxon>Methylobacterium</taxon>
    </lineage>
</organism>
<feature type="transmembrane region" description="Helical" evidence="6">
    <location>
        <begin position="138"/>
        <end position="156"/>
    </location>
</feature>
<keyword evidence="3 6" id="KW-0812">Transmembrane</keyword>
<reference evidence="7 8" key="1">
    <citation type="submission" date="2016-04" db="EMBL/GenBank/DDBJ databases">
        <authorList>
            <person name="Evans L.H."/>
            <person name="Alamgir A."/>
            <person name="Owens N."/>
            <person name="Weber N.D."/>
            <person name="Virtaneva K."/>
            <person name="Barbian K."/>
            <person name="Babar A."/>
            <person name="Rosenke K."/>
        </authorList>
    </citation>
    <scope>NUCLEOTIDE SEQUENCE [LARGE SCALE GENOMIC DNA]</scope>
    <source>
        <strain evidence="7 8">PMB02</strain>
    </source>
</reference>
<dbReference type="InterPro" id="IPR002528">
    <property type="entry name" value="MATE_fam"/>
</dbReference>
<dbReference type="PANTHER" id="PTHR42893:SF46">
    <property type="entry name" value="PROTEIN DETOXIFICATION 44, CHLOROPLASTIC"/>
    <property type="match status" value="1"/>
</dbReference>
<evidence type="ECO:0000256" key="2">
    <source>
        <dbReference type="ARBA" id="ARBA00010199"/>
    </source>
</evidence>
<feature type="transmembrane region" description="Helical" evidence="6">
    <location>
        <begin position="100"/>
        <end position="126"/>
    </location>
</feature>
<feature type="transmembrane region" description="Helical" evidence="6">
    <location>
        <begin position="20"/>
        <end position="44"/>
    </location>
</feature>
<protein>
    <submittedName>
        <fullName evidence="7">MATE family efflux transporter</fullName>
    </submittedName>
</protein>
<evidence type="ECO:0000256" key="1">
    <source>
        <dbReference type="ARBA" id="ARBA00004141"/>
    </source>
</evidence>
<dbReference type="NCBIfam" id="TIGR00797">
    <property type="entry name" value="matE"/>
    <property type="match status" value="1"/>
</dbReference>
<proteinExistence type="inferred from homology"/>
<dbReference type="PANTHER" id="PTHR42893">
    <property type="entry name" value="PROTEIN DETOXIFICATION 44, CHLOROPLASTIC-RELATED"/>
    <property type="match status" value="1"/>
</dbReference>
<evidence type="ECO:0000256" key="3">
    <source>
        <dbReference type="ARBA" id="ARBA00022692"/>
    </source>
</evidence>
<dbReference type="RefSeq" id="WP_048434018.1">
    <property type="nucleotide sequence ID" value="NZ_LWHQ01000041.1"/>
</dbReference>
<dbReference type="GO" id="GO:0015297">
    <property type="term" value="F:antiporter activity"/>
    <property type="evidence" value="ECO:0007669"/>
    <property type="project" value="InterPro"/>
</dbReference>
<keyword evidence="4 6" id="KW-1133">Transmembrane helix</keyword>
<dbReference type="CDD" id="cd13136">
    <property type="entry name" value="MATE_DinF_like"/>
    <property type="match status" value="1"/>
</dbReference>
<feature type="transmembrane region" description="Helical" evidence="6">
    <location>
        <begin position="360"/>
        <end position="382"/>
    </location>
</feature>
<evidence type="ECO:0000313" key="8">
    <source>
        <dbReference type="Proteomes" id="UP000078316"/>
    </source>
</evidence>
<comment type="similarity">
    <text evidence="2">Belongs to the multi antimicrobial extrusion (MATE) (TC 2.A.66.1) family.</text>
</comment>
<dbReference type="Proteomes" id="UP000078316">
    <property type="component" value="Unassembled WGS sequence"/>
</dbReference>
<dbReference type="OrthoDB" id="9789527at2"/>
<gene>
    <name evidence="7" type="ORF">A5481_20815</name>
</gene>
<dbReference type="InterPro" id="IPR044644">
    <property type="entry name" value="DinF-like"/>
</dbReference>
<dbReference type="AlphaFoldDB" id="A0A179S879"/>
<feature type="transmembrane region" description="Helical" evidence="6">
    <location>
        <begin position="322"/>
        <end position="340"/>
    </location>
</feature>
<feature type="transmembrane region" description="Helical" evidence="6">
    <location>
        <begin position="50"/>
        <end position="70"/>
    </location>
</feature>
<evidence type="ECO:0000256" key="4">
    <source>
        <dbReference type="ARBA" id="ARBA00022989"/>
    </source>
</evidence>
<dbReference type="EMBL" id="LWHQ01000041">
    <property type="protein sequence ID" value="OAS21791.1"/>
    <property type="molecule type" value="Genomic_DNA"/>
</dbReference>
<dbReference type="STRING" id="427683.A5481_20815"/>
<feature type="transmembrane region" description="Helical" evidence="6">
    <location>
        <begin position="168"/>
        <end position="189"/>
    </location>
</feature>
<feature type="transmembrane region" description="Helical" evidence="6">
    <location>
        <begin position="279"/>
        <end position="301"/>
    </location>
</feature>